<keyword evidence="2" id="KW-1185">Reference proteome</keyword>
<evidence type="ECO:0000313" key="2">
    <source>
        <dbReference type="Proteomes" id="UP000226079"/>
    </source>
</evidence>
<reference evidence="1 2" key="1">
    <citation type="submission" date="2017-10" db="EMBL/GenBank/DDBJ databases">
        <title>Sequencing the genomes of 1000 actinobacteria strains.</title>
        <authorList>
            <person name="Klenk H.-P."/>
        </authorList>
    </citation>
    <scope>NUCLEOTIDE SEQUENCE [LARGE SCALE GENOMIC DNA]</scope>
    <source>
        <strain evidence="1 2">DSM 15597</strain>
    </source>
</reference>
<accession>A0A2A9CUC2</accession>
<sequence length="50" mass="5532">MIARQTRIIVALCALFVFVALATVLNAWQEMFDQLASLAGWLPIIGEGLR</sequence>
<protein>
    <submittedName>
        <fullName evidence="1">Uncharacterized protein</fullName>
    </submittedName>
</protein>
<dbReference type="Proteomes" id="UP000226079">
    <property type="component" value="Unassembled WGS sequence"/>
</dbReference>
<dbReference type="RefSeq" id="WP_169923792.1">
    <property type="nucleotide sequence ID" value="NZ_PDJC01000001.1"/>
</dbReference>
<organism evidence="1 2">
    <name type="scientific">Propionicimonas paludicola</name>
    <dbReference type="NCBI Taxonomy" id="185243"/>
    <lineage>
        <taxon>Bacteria</taxon>
        <taxon>Bacillati</taxon>
        <taxon>Actinomycetota</taxon>
        <taxon>Actinomycetes</taxon>
        <taxon>Propionibacteriales</taxon>
        <taxon>Nocardioidaceae</taxon>
        <taxon>Propionicimonas</taxon>
    </lineage>
</organism>
<dbReference type="EMBL" id="PDJC01000001">
    <property type="protein sequence ID" value="PFG17220.1"/>
    <property type="molecule type" value="Genomic_DNA"/>
</dbReference>
<comment type="caution">
    <text evidence="1">The sequence shown here is derived from an EMBL/GenBank/DDBJ whole genome shotgun (WGS) entry which is preliminary data.</text>
</comment>
<gene>
    <name evidence="1" type="ORF">ATK74_1783</name>
</gene>
<evidence type="ECO:0000313" key="1">
    <source>
        <dbReference type="EMBL" id="PFG17220.1"/>
    </source>
</evidence>
<proteinExistence type="predicted"/>
<name>A0A2A9CUC2_9ACTN</name>
<dbReference type="AlphaFoldDB" id="A0A2A9CUC2"/>